<accession>A0A4R2LXY2</accession>
<name>A0A4R2LXY2_RUBGE</name>
<dbReference type="PANTHER" id="PTHR32322">
    <property type="entry name" value="INNER MEMBRANE TRANSPORTER"/>
    <property type="match status" value="1"/>
</dbReference>
<feature type="transmembrane region" description="Helical" evidence="6">
    <location>
        <begin position="226"/>
        <end position="248"/>
    </location>
</feature>
<dbReference type="Pfam" id="PF00892">
    <property type="entry name" value="EamA"/>
    <property type="match status" value="2"/>
</dbReference>
<dbReference type="EMBL" id="SLXD01000017">
    <property type="protein sequence ID" value="TCO98359.1"/>
    <property type="molecule type" value="Genomic_DNA"/>
</dbReference>
<feature type="domain" description="EamA" evidence="7">
    <location>
        <begin position="166"/>
        <end position="299"/>
    </location>
</feature>
<dbReference type="PANTHER" id="PTHR32322:SF2">
    <property type="entry name" value="EAMA DOMAIN-CONTAINING PROTEIN"/>
    <property type="match status" value="1"/>
</dbReference>
<evidence type="ECO:0000259" key="7">
    <source>
        <dbReference type="Pfam" id="PF00892"/>
    </source>
</evidence>
<dbReference type="Proteomes" id="UP000295106">
    <property type="component" value="Unassembled WGS sequence"/>
</dbReference>
<evidence type="ECO:0000313" key="9">
    <source>
        <dbReference type="Proteomes" id="UP000295106"/>
    </source>
</evidence>
<dbReference type="GeneID" id="99683677"/>
<comment type="caution">
    <text evidence="8">The sequence shown here is derived from an EMBL/GenBank/DDBJ whole genome shotgun (WGS) entry which is preliminary data.</text>
</comment>
<feature type="transmembrane region" description="Helical" evidence="6">
    <location>
        <begin position="44"/>
        <end position="68"/>
    </location>
</feature>
<feature type="transmembrane region" description="Helical" evidence="6">
    <location>
        <begin position="260"/>
        <end position="276"/>
    </location>
</feature>
<keyword evidence="4 6" id="KW-1133">Transmembrane helix</keyword>
<evidence type="ECO:0000256" key="5">
    <source>
        <dbReference type="ARBA" id="ARBA00023136"/>
    </source>
</evidence>
<evidence type="ECO:0000256" key="3">
    <source>
        <dbReference type="ARBA" id="ARBA00022692"/>
    </source>
</evidence>
<dbReference type="OrthoDB" id="9809509at2"/>
<feature type="domain" description="EamA" evidence="7">
    <location>
        <begin position="22"/>
        <end position="153"/>
    </location>
</feature>
<feature type="transmembrane region" description="Helical" evidence="6">
    <location>
        <begin position="108"/>
        <end position="130"/>
    </location>
</feature>
<evidence type="ECO:0000256" key="2">
    <source>
        <dbReference type="ARBA" id="ARBA00007362"/>
    </source>
</evidence>
<reference evidence="8 9" key="1">
    <citation type="submission" date="2019-03" db="EMBL/GenBank/DDBJ databases">
        <title>Genomic Encyclopedia of Type Strains, Phase IV (KMG-IV): sequencing the most valuable type-strain genomes for metagenomic binning, comparative biology and taxonomic classification.</title>
        <authorList>
            <person name="Goeker M."/>
        </authorList>
    </citation>
    <scope>NUCLEOTIDE SEQUENCE [LARGE SCALE GENOMIC DNA]</scope>
    <source>
        <strain evidence="8 9">DSM 1709</strain>
    </source>
</reference>
<dbReference type="InterPro" id="IPR050638">
    <property type="entry name" value="AA-Vitamin_Transporters"/>
</dbReference>
<dbReference type="InterPro" id="IPR000620">
    <property type="entry name" value="EamA_dom"/>
</dbReference>
<evidence type="ECO:0000256" key="6">
    <source>
        <dbReference type="SAM" id="Phobius"/>
    </source>
</evidence>
<feature type="transmembrane region" description="Helical" evidence="6">
    <location>
        <begin position="80"/>
        <end position="102"/>
    </location>
</feature>
<dbReference type="InterPro" id="IPR037185">
    <property type="entry name" value="EmrE-like"/>
</dbReference>
<dbReference type="AlphaFoldDB" id="A0A4R2LXY2"/>
<proteinExistence type="inferred from homology"/>
<keyword evidence="3 6" id="KW-0812">Transmembrane</keyword>
<dbReference type="SUPFAM" id="SSF103481">
    <property type="entry name" value="Multidrug resistance efflux transporter EmrE"/>
    <property type="match status" value="2"/>
</dbReference>
<evidence type="ECO:0000313" key="8">
    <source>
        <dbReference type="EMBL" id="TCO98359.1"/>
    </source>
</evidence>
<dbReference type="RefSeq" id="WP_132649386.1">
    <property type="nucleotide sequence ID" value="NZ_CP181386.1"/>
</dbReference>
<feature type="transmembrane region" description="Helical" evidence="6">
    <location>
        <begin position="139"/>
        <end position="158"/>
    </location>
</feature>
<feature type="transmembrane region" description="Helical" evidence="6">
    <location>
        <begin position="195"/>
        <end position="214"/>
    </location>
</feature>
<feature type="transmembrane region" description="Helical" evidence="6">
    <location>
        <begin position="164"/>
        <end position="183"/>
    </location>
</feature>
<comment type="subcellular location">
    <subcellularLocation>
        <location evidence="1">Membrane</location>
        <topology evidence="1">Multi-pass membrane protein</topology>
    </subcellularLocation>
</comment>
<sequence length="304" mass="30830">MTTTAAPLAAAPGATAPTTPLLWPAVFILMWSTGYVAGKLGLPYAGPFTLLFLRFGVAAAVLMVVALVTRAPWPRTARQWLHVVVVGLLIQALQFSGLYAGLALGVSAGVSAVIVGLMPVCTALGAVVFLGERIGLRQVVGLTLGLAGVALVVAHKLGGGGGGVAGHLAVGLALLGITSGTLYQKKFCAGMDLRSGGAIQLGASTLVVGVLGAWHEGLALQWTPALVGASLWLSLVNSIGAVSVMFLLLRRGEASRVASLFYLIPAVTAVMGYAVLGETLTVWQGVGVGVSAAGVYLATRRLPA</sequence>
<protein>
    <submittedName>
        <fullName evidence="8">Threonine/homoserine efflux transporter RhtA</fullName>
    </submittedName>
</protein>
<comment type="similarity">
    <text evidence="2">Belongs to the EamA transporter family.</text>
</comment>
<dbReference type="GO" id="GO:0016020">
    <property type="term" value="C:membrane"/>
    <property type="evidence" value="ECO:0007669"/>
    <property type="project" value="UniProtKB-SubCell"/>
</dbReference>
<gene>
    <name evidence="8" type="ORF">EV684_1174</name>
</gene>
<evidence type="ECO:0000256" key="1">
    <source>
        <dbReference type="ARBA" id="ARBA00004141"/>
    </source>
</evidence>
<feature type="transmembrane region" description="Helical" evidence="6">
    <location>
        <begin position="282"/>
        <end position="299"/>
    </location>
</feature>
<organism evidence="8 9">
    <name type="scientific">Rubrivivax gelatinosus</name>
    <name type="common">Rhodocyclus gelatinosus</name>
    <name type="synonym">Rhodopseudomonas gelatinosa</name>
    <dbReference type="NCBI Taxonomy" id="28068"/>
    <lineage>
        <taxon>Bacteria</taxon>
        <taxon>Pseudomonadati</taxon>
        <taxon>Pseudomonadota</taxon>
        <taxon>Betaproteobacteria</taxon>
        <taxon>Burkholderiales</taxon>
        <taxon>Sphaerotilaceae</taxon>
        <taxon>Rubrivivax</taxon>
    </lineage>
</organism>
<keyword evidence="5 6" id="KW-0472">Membrane</keyword>
<evidence type="ECO:0000256" key="4">
    <source>
        <dbReference type="ARBA" id="ARBA00022989"/>
    </source>
</evidence>